<accession>A0AAD6ZLP3</accession>
<dbReference type="EMBL" id="JARIHO010000038">
    <property type="protein sequence ID" value="KAJ7328700.1"/>
    <property type="molecule type" value="Genomic_DNA"/>
</dbReference>
<comment type="caution">
    <text evidence="1">The sequence shown here is derived from an EMBL/GenBank/DDBJ whole genome shotgun (WGS) entry which is preliminary data.</text>
</comment>
<evidence type="ECO:0000313" key="2">
    <source>
        <dbReference type="Proteomes" id="UP001218218"/>
    </source>
</evidence>
<organism evidence="1 2">
    <name type="scientific">Mycena albidolilacea</name>
    <dbReference type="NCBI Taxonomy" id="1033008"/>
    <lineage>
        <taxon>Eukaryota</taxon>
        <taxon>Fungi</taxon>
        <taxon>Dikarya</taxon>
        <taxon>Basidiomycota</taxon>
        <taxon>Agaricomycotina</taxon>
        <taxon>Agaricomycetes</taxon>
        <taxon>Agaricomycetidae</taxon>
        <taxon>Agaricales</taxon>
        <taxon>Marasmiineae</taxon>
        <taxon>Mycenaceae</taxon>
        <taxon>Mycena</taxon>
    </lineage>
</organism>
<keyword evidence="2" id="KW-1185">Reference proteome</keyword>
<gene>
    <name evidence="1" type="ORF">DFH08DRAFT_1084272</name>
</gene>
<protein>
    <submittedName>
        <fullName evidence="1">Uncharacterized protein</fullName>
    </submittedName>
</protein>
<name>A0AAD6ZLP3_9AGAR</name>
<dbReference type="AlphaFoldDB" id="A0AAD6ZLP3"/>
<sequence length="131" mass="14361">MVMATSTARCTMSASKSSRHLSRAISSLPLHPPPPRVRCTLRLALLCGPLSTGLSCSWHLPRCWCPRPTVAPNGLRSGMHSRISFAVPWLLLAITGTWAGKRSGPIKLQWSKMKMSRATMHSRPSLTPMTT</sequence>
<evidence type="ECO:0000313" key="1">
    <source>
        <dbReference type="EMBL" id="KAJ7328700.1"/>
    </source>
</evidence>
<proteinExistence type="predicted"/>
<reference evidence="1" key="1">
    <citation type="submission" date="2023-03" db="EMBL/GenBank/DDBJ databases">
        <title>Massive genome expansion in bonnet fungi (Mycena s.s.) driven by repeated elements and novel gene families across ecological guilds.</title>
        <authorList>
            <consortium name="Lawrence Berkeley National Laboratory"/>
            <person name="Harder C.B."/>
            <person name="Miyauchi S."/>
            <person name="Viragh M."/>
            <person name="Kuo A."/>
            <person name="Thoen E."/>
            <person name="Andreopoulos B."/>
            <person name="Lu D."/>
            <person name="Skrede I."/>
            <person name="Drula E."/>
            <person name="Henrissat B."/>
            <person name="Morin E."/>
            <person name="Kohler A."/>
            <person name="Barry K."/>
            <person name="LaButti K."/>
            <person name="Morin E."/>
            <person name="Salamov A."/>
            <person name="Lipzen A."/>
            <person name="Mereny Z."/>
            <person name="Hegedus B."/>
            <person name="Baldrian P."/>
            <person name="Stursova M."/>
            <person name="Weitz H."/>
            <person name="Taylor A."/>
            <person name="Grigoriev I.V."/>
            <person name="Nagy L.G."/>
            <person name="Martin F."/>
            <person name="Kauserud H."/>
        </authorList>
    </citation>
    <scope>NUCLEOTIDE SEQUENCE</scope>
    <source>
        <strain evidence="1">CBHHK002</strain>
    </source>
</reference>
<dbReference type="Proteomes" id="UP001218218">
    <property type="component" value="Unassembled WGS sequence"/>
</dbReference>